<dbReference type="AlphaFoldDB" id="A0A7S3N9E9"/>
<dbReference type="EMBL" id="HBII01017911">
    <property type="protein sequence ID" value="CAE0348698.1"/>
    <property type="molecule type" value="Transcribed_RNA"/>
</dbReference>
<proteinExistence type="predicted"/>
<sequence length="175" mass="19479">MKWDLTCDPVLHFVTVTKLCILTIAVLALVCFGLTEYTLKTMDSTVIDSTQLANLVSRGTAKAIIFIVVFTDMFTNIVVIITGVNAVKTSKISEYKTHSAVLLGSCVTTLVIVVFSLPYVVSFAIKSIAYLVARYATLLIYYALVYDYLSDVEAQSCKDRLILRLNRLAGFERRE</sequence>
<feature type="transmembrane region" description="Helical" evidence="1">
    <location>
        <begin position="127"/>
        <end position="149"/>
    </location>
</feature>
<keyword evidence="1" id="KW-0812">Transmembrane</keyword>
<reference evidence="2" key="1">
    <citation type="submission" date="2021-01" db="EMBL/GenBank/DDBJ databases">
        <authorList>
            <person name="Corre E."/>
            <person name="Pelletier E."/>
            <person name="Niang G."/>
            <person name="Scheremetjew M."/>
            <person name="Finn R."/>
            <person name="Kale V."/>
            <person name="Holt S."/>
            <person name="Cochrane G."/>
            <person name="Meng A."/>
            <person name="Brown T."/>
            <person name="Cohen L."/>
        </authorList>
    </citation>
    <scope>NUCLEOTIDE SEQUENCE</scope>
    <source>
        <strain evidence="2">FSP1.4</strain>
    </source>
</reference>
<evidence type="ECO:0000313" key="2">
    <source>
        <dbReference type="EMBL" id="CAE0348698.1"/>
    </source>
</evidence>
<keyword evidence="1" id="KW-1133">Transmembrane helix</keyword>
<accession>A0A7S3N9E9</accession>
<feature type="transmembrane region" description="Helical" evidence="1">
    <location>
        <begin position="99"/>
        <end position="121"/>
    </location>
</feature>
<organism evidence="2">
    <name type="scientific">Euplotes harpa</name>
    <dbReference type="NCBI Taxonomy" id="151035"/>
    <lineage>
        <taxon>Eukaryota</taxon>
        <taxon>Sar</taxon>
        <taxon>Alveolata</taxon>
        <taxon>Ciliophora</taxon>
        <taxon>Intramacronucleata</taxon>
        <taxon>Spirotrichea</taxon>
        <taxon>Hypotrichia</taxon>
        <taxon>Euplotida</taxon>
        <taxon>Euplotidae</taxon>
        <taxon>Euplotes</taxon>
    </lineage>
</organism>
<protein>
    <submittedName>
        <fullName evidence="2">Uncharacterized protein</fullName>
    </submittedName>
</protein>
<feature type="transmembrane region" description="Helical" evidence="1">
    <location>
        <begin position="63"/>
        <end position="87"/>
    </location>
</feature>
<gene>
    <name evidence="2" type="ORF">EHAR0213_LOCUS7609</name>
</gene>
<feature type="transmembrane region" description="Helical" evidence="1">
    <location>
        <begin position="12"/>
        <end position="35"/>
    </location>
</feature>
<keyword evidence="1" id="KW-0472">Membrane</keyword>
<evidence type="ECO:0000256" key="1">
    <source>
        <dbReference type="SAM" id="Phobius"/>
    </source>
</evidence>
<name>A0A7S3N9E9_9SPIT</name>